<accession>F7VGI4</accession>
<dbReference type="CDD" id="cd07009">
    <property type="entry name" value="cupin_BLL0285-like"/>
    <property type="match status" value="1"/>
</dbReference>
<dbReference type="SUPFAM" id="SSF51182">
    <property type="entry name" value="RmlC-like cupins"/>
    <property type="match status" value="1"/>
</dbReference>
<gene>
    <name evidence="1" type="ORF">ATPR_2483</name>
</gene>
<name>F7VGI4_9PROT</name>
<proteinExistence type="predicted"/>
<protein>
    <recommendedName>
        <fullName evidence="3">Cupin</fullName>
    </recommendedName>
</protein>
<dbReference type="AlphaFoldDB" id="F7VGI4"/>
<dbReference type="InterPro" id="IPR011051">
    <property type="entry name" value="RmlC_Cupin_sf"/>
</dbReference>
<evidence type="ECO:0000313" key="1">
    <source>
        <dbReference type="EMBL" id="GAA09479.1"/>
    </source>
</evidence>
<evidence type="ECO:0000313" key="2">
    <source>
        <dbReference type="Proteomes" id="UP000004319"/>
    </source>
</evidence>
<organism evidence="1 2">
    <name type="scientific">Acetobacter tropicalis NBRC 101654</name>
    <dbReference type="NCBI Taxonomy" id="749388"/>
    <lineage>
        <taxon>Bacteria</taxon>
        <taxon>Pseudomonadati</taxon>
        <taxon>Pseudomonadota</taxon>
        <taxon>Alphaproteobacteria</taxon>
        <taxon>Acetobacterales</taxon>
        <taxon>Acetobacteraceae</taxon>
        <taxon>Acetobacter</taxon>
    </lineage>
</organism>
<evidence type="ECO:0008006" key="3">
    <source>
        <dbReference type="Google" id="ProtNLM"/>
    </source>
</evidence>
<dbReference type="Proteomes" id="UP000004319">
    <property type="component" value="Unassembled WGS sequence"/>
</dbReference>
<reference evidence="1 2" key="1">
    <citation type="journal article" date="2011" name="Biochem. Biophys. Res. Commun.">
        <title>Increased number of Arginine-based salt bridges contributes to the thermotolerance of thermotolerant acetic acid bacteria, Acetobacter tropicalis SKU1100.</title>
        <authorList>
            <person name="Matsutani M."/>
            <person name="Hirakawa H."/>
            <person name="Nishikura M."/>
            <person name="Soemphol W."/>
            <person name="Ali I.A.I."/>
            <person name="Yakushi T."/>
            <person name="Matsushita K."/>
        </authorList>
    </citation>
    <scope>NUCLEOTIDE SEQUENCE [LARGE SCALE GENOMIC DNA]</scope>
    <source>
        <strain evidence="1 2">NBRC 101654</strain>
    </source>
</reference>
<comment type="caution">
    <text evidence="1">The sequence shown here is derived from an EMBL/GenBank/DDBJ whole genome shotgun (WGS) entry which is preliminary data.</text>
</comment>
<dbReference type="EMBL" id="BABS01000095">
    <property type="protein sequence ID" value="GAA09479.1"/>
    <property type="molecule type" value="Genomic_DNA"/>
</dbReference>
<sequence>MTDVPAWLPYGLRGNCLLLFPLQKTNTPHRTGTTEMAFRLEQTLALAFLSGVLLWGNSPATQAAEPAAATSYSRNTPEASYWHNWTDARGVSHMTKCTFHTYALKSMSPPAGPQWQDLLSTGKAKVISTIQPSHWNGVWHPDPKVQWIIPLKGTWFVEAMDGTRVEMGPGDISLGEDQLSRPDGAGHKGHLAGNVGDGPVTLLVVQLENEAPTAGQPCRFQ</sequence>